<feature type="domain" description="GGDEF" evidence="5">
    <location>
        <begin position="444"/>
        <end position="577"/>
    </location>
</feature>
<evidence type="ECO:0000256" key="1">
    <source>
        <dbReference type="SAM" id="Phobius"/>
    </source>
</evidence>
<proteinExistence type="predicted"/>
<dbReference type="Pfam" id="PF00990">
    <property type="entry name" value="GGDEF"/>
    <property type="match status" value="1"/>
</dbReference>
<reference evidence="6 7" key="1">
    <citation type="journal article" date="2022" name="Front. Microbiol.">
        <title>High genomic differentiation and limited gene flow indicate recent cryptic speciation within the genus Laspinema (cyanobacteria).</title>
        <authorList>
            <person name="Stanojkovic A."/>
            <person name="Skoupy S."/>
            <person name="Skaloud P."/>
            <person name="Dvorak P."/>
        </authorList>
    </citation>
    <scope>NUCLEOTIDE SEQUENCE [LARGE SCALE GENOMIC DNA]</scope>
    <source>
        <strain evidence="6 7">D2a</strain>
    </source>
</reference>
<dbReference type="PANTHER" id="PTHR44757">
    <property type="entry name" value="DIGUANYLATE CYCLASE DGCP"/>
    <property type="match status" value="1"/>
</dbReference>
<keyword evidence="1" id="KW-0812">Transmembrane</keyword>
<dbReference type="EMBL" id="JAMXFF010000004">
    <property type="protein sequence ID" value="MCT7965614.1"/>
    <property type="molecule type" value="Genomic_DNA"/>
</dbReference>
<dbReference type="InterPro" id="IPR052155">
    <property type="entry name" value="Biofilm_reg_signaling"/>
</dbReference>
<dbReference type="InterPro" id="IPR000700">
    <property type="entry name" value="PAS-assoc_C"/>
</dbReference>
<feature type="domain" description="EAL" evidence="4">
    <location>
        <begin position="586"/>
        <end position="851"/>
    </location>
</feature>
<dbReference type="SUPFAM" id="SSF55073">
    <property type="entry name" value="Nucleotide cyclase"/>
    <property type="match status" value="1"/>
</dbReference>
<dbReference type="CDD" id="cd01948">
    <property type="entry name" value="EAL"/>
    <property type="match status" value="1"/>
</dbReference>
<evidence type="ECO:0000259" key="2">
    <source>
        <dbReference type="PROSITE" id="PS50112"/>
    </source>
</evidence>
<dbReference type="InterPro" id="IPR001610">
    <property type="entry name" value="PAC"/>
</dbReference>
<dbReference type="NCBIfam" id="TIGR00229">
    <property type="entry name" value="sensory_box"/>
    <property type="match status" value="1"/>
</dbReference>
<dbReference type="InterPro" id="IPR013656">
    <property type="entry name" value="PAS_4"/>
</dbReference>
<dbReference type="CDD" id="cd00130">
    <property type="entry name" value="PAS"/>
    <property type="match status" value="2"/>
</dbReference>
<dbReference type="InterPro" id="IPR035919">
    <property type="entry name" value="EAL_sf"/>
</dbReference>
<dbReference type="Pfam" id="PF00563">
    <property type="entry name" value="EAL"/>
    <property type="match status" value="1"/>
</dbReference>
<dbReference type="PROSITE" id="PS50113">
    <property type="entry name" value="PAC"/>
    <property type="match status" value="1"/>
</dbReference>
<comment type="caution">
    <text evidence="6">The sequence shown here is derived from an EMBL/GenBank/DDBJ whole genome shotgun (WGS) entry which is preliminary data.</text>
</comment>
<dbReference type="InterPro" id="IPR000160">
    <property type="entry name" value="GGDEF_dom"/>
</dbReference>
<dbReference type="Pfam" id="PF08448">
    <property type="entry name" value="PAS_4"/>
    <property type="match status" value="2"/>
</dbReference>
<evidence type="ECO:0000259" key="3">
    <source>
        <dbReference type="PROSITE" id="PS50113"/>
    </source>
</evidence>
<protein>
    <submittedName>
        <fullName evidence="6">EAL domain-containing protein</fullName>
    </submittedName>
</protein>
<keyword evidence="7" id="KW-1185">Reference proteome</keyword>
<dbReference type="Gene3D" id="3.30.450.20">
    <property type="entry name" value="PAS domain"/>
    <property type="match status" value="2"/>
</dbReference>
<dbReference type="CDD" id="cd01949">
    <property type="entry name" value="GGDEF"/>
    <property type="match status" value="1"/>
</dbReference>
<dbReference type="InterPro" id="IPR000014">
    <property type="entry name" value="PAS"/>
</dbReference>
<organism evidence="6 7">
    <name type="scientific">Laspinema palackyanum D2a</name>
    <dbReference type="NCBI Taxonomy" id="2953684"/>
    <lineage>
        <taxon>Bacteria</taxon>
        <taxon>Bacillati</taxon>
        <taxon>Cyanobacteriota</taxon>
        <taxon>Cyanophyceae</taxon>
        <taxon>Oscillatoriophycideae</taxon>
        <taxon>Oscillatoriales</taxon>
        <taxon>Laspinemataceae</taxon>
        <taxon>Laspinema</taxon>
        <taxon>Laspinema palackyanum</taxon>
    </lineage>
</organism>
<dbReference type="InterPro" id="IPR035965">
    <property type="entry name" value="PAS-like_dom_sf"/>
</dbReference>
<dbReference type="InterPro" id="IPR043128">
    <property type="entry name" value="Rev_trsase/Diguanyl_cyclase"/>
</dbReference>
<evidence type="ECO:0000259" key="4">
    <source>
        <dbReference type="PROSITE" id="PS50883"/>
    </source>
</evidence>
<evidence type="ECO:0000313" key="7">
    <source>
        <dbReference type="Proteomes" id="UP001525890"/>
    </source>
</evidence>
<sequence>MKRDSADEWELNLSGPDPVIVWTGPCLVCSGLFQVRLIPEAIALTPVGGLGWGCTVGFASFALLYWAIARHRKSRLTATGPQADLFPEQQVAPSVPRDNSEILHDSLDGGEADYTLTIAQEAAKQSFRSWRPRAEEPTQLQPLFPTSSPSEKPELQFLQLHIQRLPIAHILLDAEGRFLGWNAGAERVFGYSSQEVLGQTSDLIVPPQTRSQVAQLLQRLTQGDLNAHSINENLTKSGQTIVCEWYNTPLFNDPDRFTGILSMVQDITDRWQSEVTLEAVKTEMNTLLNAINEVVLLFDARGCYLKILPSDSPLLQRAASQLLGKTLHEVFESFLADRFLDYIQRTIREQKALELEYELILGDRPVTFSGKVSPLNSEQVLWVARDITDRKHIKDLLRRYAFVDPLTGLANRCSFVRCLGIAMQDAHNQSRATASASPGKVRSPKVAVLLLDIDRFRIVKYSLGHWVADRLLIATAHRLQSCLNPGATLARIGGDEFAILLDDITALAEVTQLADRIQSAMRFPFSLDEHEIFSSVSIGIALDNGGYERSGELLRDADTALHYAKQQGQGQSVSFAQDMHEGAIARLQLETDLQRAIAHTVHPNPPDSQPFQVYYQPIVSLATGHIVGFEALVRWHHPTRGLVSPGEFIPVAEETGQIGAIDRWVLSEACRQLGWWQQRYPAAADLTMSVNVSGVNFGQVGTIERIEQTLRSSGISGRYLKLEITESVILKNTGSALALLDRIQALGINLSIDDFGTGYSSLARLHELPLNTLKIDRSFVSRMRGLDESCEIVQTTIALAHTLGLDAIAEGVETAQQVEILKTLDCDYAQGYFFSKPVDSEAALNLILGECQLFKNG</sequence>
<dbReference type="Proteomes" id="UP001525890">
    <property type="component" value="Unassembled WGS sequence"/>
</dbReference>
<gene>
    <name evidence="6" type="ORF">NG799_04605</name>
</gene>
<dbReference type="SMART" id="SM00086">
    <property type="entry name" value="PAC"/>
    <property type="match status" value="1"/>
</dbReference>
<name>A0ABT2MLJ0_9CYAN</name>
<dbReference type="SUPFAM" id="SSF141868">
    <property type="entry name" value="EAL domain-like"/>
    <property type="match status" value="1"/>
</dbReference>
<feature type="domain" description="PAS" evidence="2">
    <location>
        <begin position="154"/>
        <end position="224"/>
    </location>
</feature>
<dbReference type="Gene3D" id="3.20.20.450">
    <property type="entry name" value="EAL domain"/>
    <property type="match status" value="1"/>
</dbReference>
<dbReference type="SMART" id="SM00267">
    <property type="entry name" value="GGDEF"/>
    <property type="match status" value="1"/>
</dbReference>
<feature type="transmembrane region" description="Helical" evidence="1">
    <location>
        <begin position="50"/>
        <end position="68"/>
    </location>
</feature>
<dbReference type="PROSITE" id="PS50883">
    <property type="entry name" value="EAL"/>
    <property type="match status" value="1"/>
</dbReference>
<evidence type="ECO:0000313" key="6">
    <source>
        <dbReference type="EMBL" id="MCT7965614.1"/>
    </source>
</evidence>
<dbReference type="RefSeq" id="WP_368005302.1">
    <property type="nucleotide sequence ID" value="NZ_JAMXFF010000004.1"/>
</dbReference>
<keyword evidence="1" id="KW-1133">Transmembrane helix</keyword>
<dbReference type="InterPro" id="IPR001633">
    <property type="entry name" value="EAL_dom"/>
</dbReference>
<dbReference type="NCBIfam" id="TIGR00254">
    <property type="entry name" value="GGDEF"/>
    <property type="match status" value="1"/>
</dbReference>
<dbReference type="PROSITE" id="PS50887">
    <property type="entry name" value="GGDEF"/>
    <property type="match status" value="1"/>
</dbReference>
<dbReference type="SMART" id="SM00091">
    <property type="entry name" value="PAS"/>
    <property type="match status" value="2"/>
</dbReference>
<feature type="domain" description="PAC" evidence="3">
    <location>
        <begin position="223"/>
        <end position="279"/>
    </location>
</feature>
<dbReference type="PROSITE" id="PS50112">
    <property type="entry name" value="PAS"/>
    <property type="match status" value="1"/>
</dbReference>
<dbReference type="SUPFAM" id="SSF55785">
    <property type="entry name" value="PYP-like sensor domain (PAS domain)"/>
    <property type="match status" value="2"/>
</dbReference>
<dbReference type="InterPro" id="IPR029787">
    <property type="entry name" value="Nucleotide_cyclase"/>
</dbReference>
<keyword evidence="1" id="KW-0472">Membrane</keyword>
<dbReference type="SMART" id="SM00052">
    <property type="entry name" value="EAL"/>
    <property type="match status" value="1"/>
</dbReference>
<dbReference type="Gene3D" id="3.30.70.270">
    <property type="match status" value="1"/>
</dbReference>
<dbReference type="PANTHER" id="PTHR44757:SF2">
    <property type="entry name" value="BIOFILM ARCHITECTURE MAINTENANCE PROTEIN MBAA"/>
    <property type="match status" value="1"/>
</dbReference>
<evidence type="ECO:0000259" key="5">
    <source>
        <dbReference type="PROSITE" id="PS50887"/>
    </source>
</evidence>
<feature type="transmembrane region" description="Helical" evidence="1">
    <location>
        <begin position="20"/>
        <end position="38"/>
    </location>
</feature>
<accession>A0ABT2MLJ0</accession>